<keyword evidence="2" id="KW-0805">Transcription regulation</keyword>
<dbReference type="PANTHER" id="PTHR43133">
    <property type="entry name" value="RNA POLYMERASE ECF-TYPE SIGMA FACTO"/>
    <property type="match status" value="1"/>
</dbReference>
<dbReference type="NCBIfam" id="TIGR02937">
    <property type="entry name" value="sigma70-ECF"/>
    <property type="match status" value="1"/>
</dbReference>
<reference evidence="8 9" key="1">
    <citation type="submission" date="2018-09" db="EMBL/GenBank/DDBJ databases">
        <title>Paenibacillus SK2017-BO5.</title>
        <authorList>
            <person name="Piskunova J.V."/>
            <person name="Dubiley S.A."/>
            <person name="Severinov K.V."/>
        </authorList>
    </citation>
    <scope>NUCLEOTIDE SEQUENCE [LARGE SCALE GENOMIC DNA]</scope>
    <source>
        <strain evidence="8 9">BO5</strain>
    </source>
</reference>
<dbReference type="AlphaFoldDB" id="A0A3A3GDP9"/>
<dbReference type="InterPro" id="IPR013325">
    <property type="entry name" value="RNA_pol_sigma_r2"/>
</dbReference>
<gene>
    <name evidence="8" type="ORF">DQX05_20160</name>
</gene>
<evidence type="ECO:0000313" key="9">
    <source>
        <dbReference type="Proteomes" id="UP000266177"/>
    </source>
</evidence>
<comment type="caution">
    <text evidence="8">The sequence shown here is derived from an EMBL/GenBank/DDBJ whole genome shotgun (WGS) entry which is preliminary data.</text>
</comment>
<organism evidence="8 9">
    <name type="scientific">Paenibacillus thiaminolyticus</name>
    <name type="common">Bacillus thiaminolyticus</name>
    <dbReference type="NCBI Taxonomy" id="49283"/>
    <lineage>
        <taxon>Bacteria</taxon>
        <taxon>Bacillati</taxon>
        <taxon>Bacillota</taxon>
        <taxon>Bacilli</taxon>
        <taxon>Bacillales</taxon>
        <taxon>Paenibacillaceae</taxon>
        <taxon>Paenibacillus</taxon>
    </lineage>
</organism>
<dbReference type="GO" id="GO:0016987">
    <property type="term" value="F:sigma factor activity"/>
    <property type="evidence" value="ECO:0007669"/>
    <property type="project" value="UniProtKB-KW"/>
</dbReference>
<evidence type="ECO:0000256" key="2">
    <source>
        <dbReference type="ARBA" id="ARBA00023015"/>
    </source>
</evidence>
<evidence type="ECO:0000256" key="5">
    <source>
        <dbReference type="ARBA" id="ARBA00023163"/>
    </source>
</evidence>
<dbReference type="GO" id="GO:0006352">
    <property type="term" value="P:DNA-templated transcription initiation"/>
    <property type="evidence" value="ECO:0007669"/>
    <property type="project" value="InterPro"/>
</dbReference>
<dbReference type="SUPFAM" id="SSF88659">
    <property type="entry name" value="Sigma3 and sigma4 domains of RNA polymerase sigma factors"/>
    <property type="match status" value="1"/>
</dbReference>
<evidence type="ECO:0000259" key="7">
    <source>
        <dbReference type="Pfam" id="PF08281"/>
    </source>
</evidence>
<dbReference type="InterPro" id="IPR014284">
    <property type="entry name" value="RNA_pol_sigma-70_dom"/>
</dbReference>
<dbReference type="InterPro" id="IPR039425">
    <property type="entry name" value="RNA_pol_sigma-70-like"/>
</dbReference>
<evidence type="ECO:0000256" key="1">
    <source>
        <dbReference type="ARBA" id="ARBA00010641"/>
    </source>
</evidence>
<dbReference type="OrthoDB" id="2657224at2"/>
<dbReference type="Gene3D" id="1.10.1740.10">
    <property type="match status" value="1"/>
</dbReference>
<name>A0A3A3GDP9_PANTH</name>
<proteinExistence type="inferred from homology"/>
<dbReference type="CDD" id="cd06171">
    <property type="entry name" value="Sigma70_r4"/>
    <property type="match status" value="1"/>
</dbReference>
<dbReference type="InterPro" id="IPR036388">
    <property type="entry name" value="WH-like_DNA-bd_sf"/>
</dbReference>
<sequence>MAIRGGFMEQWYYLLRSPFASLDPATQQWVYRSFYQFVYKDIYFKTHDRSLTEDIIQEAFLKASMQGPHLQSDINIPGWVKQVARTTALDWLRKKNKNRKIAKLAHAYMDAKASHEVSVASAVETKVRDELLHQALAELKEDYRTILMLFYIENKSYRQICQELQLTEPVLTQRLARARKKLLRHFLQKWAPPDE</sequence>
<dbReference type="InterPro" id="IPR013324">
    <property type="entry name" value="RNA_pol_sigma_r3/r4-like"/>
</dbReference>
<dbReference type="Pfam" id="PF04542">
    <property type="entry name" value="Sigma70_r2"/>
    <property type="match status" value="1"/>
</dbReference>
<dbReference type="InterPro" id="IPR007627">
    <property type="entry name" value="RNA_pol_sigma70_r2"/>
</dbReference>
<evidence type="ECO:0000313" key="8">
    <source>
        <dbReference type="EMBL" id="RJG21725.1"/>
    </source>
</evidence>
<dbReference type="Gene3D" id="1.10.10.10">
    <property type="entry name" value="Winged helix-like DNA-binding domain superfamily/Winged helix DNA-binding domain"/>
    <property type="match status" value="1"/>
</dbReference>
<keyword evidence="3" id="KW-0731">Sigma factor</keyword>
<feature type="domain" description="RNA polymerase sigma-70 region 2" evidence="6">
    <location>
        <begin position="31"/>
        <end position="96"/>
    </location>
</feature>
<dbReference type="Proteomes" id="UP000266177">
    <property type="component" value="Unassembled WGS sequence"/>
</dbReference>
<evidence type="ECO:0000256" key="4">
    <source>
        <dbReference type="ARBA" id="ARBA00023125"/>
    </source>
</evidence>
<dbReference type="EMBL" id="QYZD01000021">
    <property type="protein sequence ID" value="RJG21725.1"/>
    <property type="molecule type" value="Genomic_DNA"/>
</dbReference>
<keyword evidence="4" id="KW-0238">DNA-binding</keyword>
<dbReference type="GO" id="GO:0003677">
    <property type="term" value="F:DNA binding"/>
    <property type="evidence" value="ECO:0007669"/>
    <property type="project" value="UniProtKB-KW"/>
</dbReference>
<feature type="domain" description="RNA polymerase sigma factor 70 region 4 type 2" evidence="7">
    <location>
        <begin position="130"/>
        <end position="182"/>
    </location>
</feature>
<evidence type="ECO:0000256" key="3">
    <source>
        <dbReference type="ARBA" id="ARBA00023082"/>
    </source>
</evidence>
<dbReference type="InterPro" id="IPR013249">
    <property type="entry name" value="RNA_pol_sigma70_r4_t2"/>
</dbReference>
<evidence type="ECO:0000259" key="6">
    <source>
        <dbReference type="Pfam" id="PF04542"/>
    </source>
</evidence>
<dbReference type="Pfam" id="PF08281">
    <property type="entry name" value="Sigma70_r4_2"/>
    <property type="match status" value="1"/>
</dbReference>
<dbReference type="SUPFAM" id="SSF88946">
    <property type="entry name" value="Sigma2 domain of RNA polymerase sigma factors"/>
    <property type="match status" value="1"/>
</dbReference>
<dbReference type="PANTHER" id="PTHR43133:SF8">
    <property type="entry name" value="RNA POLYMERASE SIGMA FACTOR HI_1459-RELATED"/>
    <property type="match status" value="1"/>
</dbReference>
<protein>
    <submittedName>
        <fullName evidence="8">Sigma-70 family RNA polymerase sigma factor</fullName>
    </submittedName>
</protein>
<comment type="similarity">
    <text evidence="1">Belongs to the sigma-70 factor family. ECF subfamily.</text>
</comment>
<accession>A0A3A3GDP9</accession>
<keyword evidence="5" id="KW-0804">Transcription</keyword>